<dbReference type="EMBL" id="KN835220">
    <property type="protein sequence ID" value="KIK43131.1"/>
    <property type="molecule type" value="Genomic_DNA"/>
</dbReference>
<dbReference type="SMART" id="SM00320">
    <property type="entry name" value="WD40"/>
    <property type="match status" value="5"/>
</dbReference>
<feature type="region of interest" description="Disordered" evidence="4">
    <location>
        <begin position="476"/>
        <end position="499"/>
    </location>
</feature>
<organism evidence="5 6">
    <name type="scientific">Suillus luteus UH-Slu-Lm8-n1</name>
    <dbReference type="NCBI Taxonomy" id="930992"/>
    <lineage>
        <taxon>Eukaryota</taxon>
        <taxon>Fungi</taxon>
        <taxon>Dikarya</taxon>
        <taxon>Basidiomycota</taxon>
        <taxon>Agaricomycotina</taxon>
        <taxon>Agaricomycetes</taxon>
        <taxon>Agaricomycetidae</taxon>
        <taxon>Boletales</taxon>
        <taxon>Suillineae</taxon>
        <taxon>Suillaceae</taxon>
        <taxon>Suillus</taxon>
    </lineage>
</organism>
<evidence type="ECO:0000313" key="5">
    <source>
        <dbReference type="EMBL" id="KIK43131.1"/>
    </source>
</evidence>
<gene>
    <name evidence="5" type="ORF">CY34DRAFT_804133</name>
</gene>
<feature type="repeat" description="WD" evidence="3">
    <location>
        <begin position="21"/>
        <end position="62"/>
    </location>
</feature>
<dbReference type="Proteomes" id="UP000054485">
    <property type="component" value="Unassembled WGS sequence"/>
</dbReference>
<dbReference type="Pfam" id="PF00400">
    <property type="entry name" value="WD40"/>
    <property type="match status" value="3"/>
</dbReference>
<keyword evidence="2" id="KW-0677">Repeat</keyword>
<dbReference type="InParanoid" id="A0A0D0AMR9"/>
<evidence type="ECO:0000256" key="4">
    <source>
        <dbReference type="SAM" id="MobiDB-lite"/>
    </source>
</evidence>
<accession>A0A0D0AMR9</accession>
<evidence type="ECO:0000256" key="3">
    <source>
        <dbReference type="PROSITE-ProRule" id="PRU00221"/>
    </source>
</evidence>
<dbReference type="HOGENOM" id="CLU_031226_0_0_1"/>
<feature type="compositionally biased region" description="Polar residues" evidence="4">
    <location>
        <begin position="543"/>
        <end position="555"/>
    </location>
</feature>
<feature type="region of interest" description="Disordered" evidence="4">
    <location>
        <begin position="536"/>
        <end position="555"/>
    </location>
</feature>
<keyword evidence="6" id="KW-1185">Reference proteome</keyword>
<dbReference type="SUPFAM" id="SSF82171">
    <property type="entry name" value="DPP6 N-terminal domain-like"/>
    <property type="match status" value="1"/>
</dbReference>
<dbReference type="FunCoup" id="A0A0D0AMR9">
    <property type="interactions" value="16"/>
</dbReference>
<reference evidence="6" key="2">
    <citation type="submission" date="2015-01" db="EMBL/GenBank/DDBJ databases">
        <title>Evolutionary Origins and Diversification of the Mycorrhizal Mutualists.</title>
        <authorList>
            <consortium name="DOE Joint Genome Institute"/>
            <consortium name="Mycorrhizal Genomics Consortium"/>
            <person name="Kohler A."/>
            <person name="Kuo A."/>
            <person name="Nagy L.G."/>
            <person name="Floudas D."/>
            <person name="Copeland A."/>
            <person name="Barry K.W."/>
            <person name="Cichocki N."/>
            <person name="Veneault-Fourrey C."/>
            <person name="LaButti K."/>
            <person name="Lindquist E.A."/>
            <person name="Lipzen A."/>
            <person name="Lundell T."/>
            <person name="Morin E."/>
            <person name="Murat C."/>
            <person name="Riley R."/>
            <person name="Ohm R."/>
            <person name="Sun H."/>
            <person name="Tunlid A."/>
            <person name="Henrissat B."/>
            <person name="Grigoriev I.V."/>
            <person name="Hibbett D.S."/>
            <person name="Martin F."/>
        </authorList>
    </citation>
    <scope>NUCLEOTIDE SEQUENCE [LARGE SCALE GENOMIC DNA]</scope>
    <source>
        <strain evidence="6">UH-Slu-Lm8-n1</strain>
    </source>
</reference>
<feature type="repeat" description="WD" evidence="3">
    <location>
        <begin position="105"/>
        <end position="146"/>
    </location>
</feature>
<dbReference type="Gene3D" id="2.130.10.10">
    <property type="entry name" value="YVTN repeat-like/Quinoprotein amine dehydrogenase"/>
    <property type="match status" value="3"/>
</dbReference>
<dbReference type="InterPro" id="IPR015943">
    <property type="entry name" value="WD40/YVTN_repeat-like_dom_sf"/>
</dbReference>
<sequence length="555" mass="61168">MASASTKTAATKLILKPSITLKGHEGVIDSISYFPDGQRMISGSFDKTTRQWDLKTGKEIVEARGDCKGMVFAVSVSRNGRWVATGGVGGELKACEVETGIVKTFKGHSYRITCVDISADNTQLACGSSDKAVRIWNLDTGKLVAGPFKSEDEVGAVRFSSDSKKLAVKSVTGKRLEVWDVQSQKLDVRVGKARFGVTYSPVFWTKNNKTIIAAFSFTEDDVNTTIYEFDASTLETVGTPFKGHTKLVTGLALSFDNTLLASASVDNIKLWAFESRQLFASFDVQHIYRLVLSPDSCQLAYTTLTNNDRDREICICDIPPKVLAQARNIARTKSNLDHLLHSHATRPPVGYRRPPIPIVPRPPPIRDPQQATFPRLSKLLHFSRANAVPVRHIQPRDPLDVPATSSLPYSLSAQAATRFDQFETSSPPPPSNGVIQSLRQHLSFLVPRHNHGPPVTEVAPGRKFTRLAAAKLPDYKKVDDTRHPSSQHGAMPQENDSADVDSLPDVHWCKAFLCYSSCLSHGRLRMPPRWRLERVDIPRQDGAANSNSDGAQSRS</sequence>
<evidence type="ECO:0000256" key="2">
    <source>
        <dbReference type="ARBA" id="ARBA00022737"/>
    </source>
</evidence>
<dbReference type="PROSITE" id="PS50294">
    <property type="entry name" value="WD_REPEATS_REGION"/>
    <property type="match status" value="2"/>
</dbReference>
<dbReference type="STRING" id="930992.A0A0D0AMR9"/>
<dbReference type="InterPro" id="IPR001680">
    <property type="entry name" value="WD40_rpt"/>
</dbReference>
<keyword evidence="1 3" id="KW-0853">WD repeat</keyword>
<dbReference type="AlphaFoldDB" id="A0A0D0AMR9"/>
<dbReference type="PANTHER" id="PTHR19848">
    <property type="entry name" value="WD40 REPEAT PROTEIN"/>
    <property type="match status" value="1"/>
</dbReference>
<dbReference type="PANTHER" id="PTHR19848:SF8">
    <property type="entry name" value="F-BOX AND WD REPEAT DOMAIN CONTAINING 7"/>
    <property type="match status" value="1"/>
</dbReference>
<proteinExistence type="predicted"/>
<protein>
    <recommendedName>
        <fullName evidence="7">WD40 repeat-like protein</fullName>
    </recommendedName>
</protein>
<reference evidence="5 6" key="1">
    <citation type="submission" date="2014-04" db="EMBL/GenBank/DDBJ databases">
        <authorList>
            <consortium name="DOE Joint Genome Institute"/>
            <person name="Kuo A."/>
            <person name="Ruytinx J."/>
            <person name="Rineau F."/>
            <person name="Colpaert J."/>
            <person name="Kohler A."/>
            <person name="Nagy L.G."/>
            <person name="Floudas D."/>
            <person name="Copeland A."/>
            <person name="Barry K.W."/>
            <person name="Cichocki N."/>
            <person name="Veneault-Fourrey C."/>
            <person name="LaButti K."/>
            <person name="Lindquist E.A."/>
            <person name="Lipzen A."/>
            <person name="Lundell T."/>
            <person name="Morin E."/>
            <person name="Murat C."/>
            <person name="Sun H."/>
            <person name="Tunlid A."/>
            <person name="Henrissat B."/>
            <person name="Grigoriev I.V."/>
            <person name="Hibbett D.S."/>
            <person name="Martin F."/>
            <person name="Nordberg H.P."/>
            <person name="Cantor M.N."/>
            <person name="Hua S.X."/>
        </authorList>
    </citation>
    <scope>NUCLEOTIDE SEQUENCE [LARGE SCALE GENOMIC DNA]</scope>
    <source>
        <strain evidence="5 6">UH-Slu-Lm8-n1</strain>
    </source>
</reference>
<dbReference type="PROSITE" id="PS50082">
    <property type="entry name" value="WD_REPEATS_2"/>
    <property type="match status" value="2"/>
</dbReference>
<evidence type="ECO:0008006" key="7">
    <source>
        <dbReference type="Google" id="ProtNLM"/>
    </source>
</evidence>
<dbReference type="CDD" id="cd00200">
    <property type="entry name" value="WD40"/>
    <property type="match status" value="1"/>
</dbReference>
<evidence type="ECO:0000256" key="1">
    <source>
        <dbReference type="ARBA" id="ARBA00022574"/>
    </source>
</evidence>
<dbReference type="OrthoDB" id="2624652at2759"/>
<name>A0A0D0AMR9_9AGAM</name>
<evidence type="ECO:0000313" key="6">
    <source>
        <dbReference type="Proteomes" id="UP000054485"/>
    </source>
</evidence>